<evidence type="ECO:0008006" key="3">
    <source>
        <dbReference type="Google" id="ProtNLM"/>
    </source>
</evidence>
<organism evidence="1 2">
    <name type="scientific">Lactuca sativa</name>
    <name type="common">Garden lettuce</name>
    <dbReference type="NCBI Taxonomy" id="4236"/>
    <lineage>
        <taxon>Eukaryota</taxon>
        <taxon>Viridiplantae</taxon>
        <taxon>Streptophyta</taxon>
        <taxon>Embryophyta</taxon>
        <taxon>Tracheophyta</taxon>
        <taxon>Spermatophyta</taxon>
        <taxon>Magnoliopsida</taxon>
        <taxon>eudicotyledons</taxon>
        <taxon>Gunneridae</taxon>
        <taxon>Pentapetalae</taxon>
        <taxon>asterids</taxon>
        <taxon>campanulids</taxon>
        <taxon>Asterales</taxon>
        <taxon>Asteraceae</taxon>
        <taxon>Cichorioideae</taxon>
        <taxon>Cichorieae</taxon>
        <taxon>Lactucinae</taxon>
        <taxon>Lactuca</taxon>
    </lineage>
</organism>
<proteinExistence type="predicted"/>
<evidence type="ECO:0000313" key="1">
    <source>
        <dbReference type="EMBL" id="KAJ0211202.1"/>
    </source>
</evidence>
<accession>A0A9R1XKR0</accession>
<dbReference type="AlphaFoldDB" id="A0A9R1XKR0"/>
<gene>
    <name evidence="1" type="ORF">LSAT_V11C400208000</name>
</gene>
<dbReference type="Proteomes" id="UP000235145">
    <property type="component" value="Unassembled WGS sequence"/>
</dbReference>
<name>A0A9R1XKR0_LACSA</name>
<sequence length="96" mass="10560">MKKVVRQGDPLSTFLFVIAMEGLNVTLKTACNKGTFKGVQLPNNGPAISHLLYAYNALFLDEWLESNVEPLSCEVACLPFTYVVLPVGANMNLKKN</sequence>
<evidence type="ECO:0000313" key="2">
    <source>
        <dbReference type="Proteomes" id="UP000235145"/>
    </source>
</evidence>
<dbReference type="EMBL" id="NBSK02000004">
    <property type="protein sequence ID" value="KAJ0211202.1"/>
    <property type="molecule type" value="Genomic_DNA"/>
</dbReference>
<comment type="caution">
    <text evidence="1">The sequence shown here is derived from an EMBL/GenBank/DDBJ whole genome shotgun (WGS) entry which is preliminary data.</text>
</comment>
<protein>
    <recommendedName>
        <fullName evidence="3">Reverse transcriptase domain-containing protein</fullName>
    </recommendedName>
</protein>
<reference evidence="1 2" key="1">
    <citation type="journal article" date="2017" name="Nat. Commun.">
        <title>Genome assembly with in vitro proximity ligation data and whole-genome triplication in lettuce.</title>
        <authorList>
            <person name="Reyes-Chin-Wo S."/>
            <person name="Wang Z."/>
            <person name="Yang X."/>
            <person name="Kozik A."/>
            <person name="Arikit S."/>
            <person name="Song C."/>
            <person name="Xia L."/>
            <person name="Froenicke L."/>
            <person name="Lavelle D.O."/>
            <person name="Truco M.J."/>
            <person name="Xia R."/>
            <person name="Zhu S."/>
            <person name="Xu C."/>
            <person name="Xu H."/>
            <person name="Xu X."/>
            <person name="Cox K."/>
            <person name="Korf I."/>
            <person name="Meyers B.C."/>
            <person name="Michelmore R.W."/>
        </authorList>
    </citation>
    <scope>NUCLEOTIDE SEQUENCE [LARGE SCALE GENOMIC DNA]</scope>
    <source>
        <strain evidence="2">cv. Salinas</strain>
        <tissue evidence="1">Seedlings</tissue>
    </source>
</reference>
<keyword evidence="2" id="KW-1185">Reference proteome</keyword>